<dbReference type="SUPFAM" id="SSF56112">
    <property type="entry name" value="Protein kinase-like (PK-like)"/>
    <property type="match status" value="1"/>
</dbReference>
<evidence type="ECO:0000256" key="1">
    <source>
        <dbReference type="SAM" id="MobiDB-lite"/>
    </source>
</evidence>
<dbReference type="AlphaFoldDB" id="A0A2S7YHJ9"/>
<feature type="region of interest" description="Disordered" evidence="1">
    <location>
        <begin position="1"/>
        <end position="39"/>
    </location>
</feature>
<reference evidence="2 3" key="1">
    <citation type="submission" date="2016-07" db="EMBL/GenBank/DDBJ databases">
        <title>Comparative genomics of the entomopathogenic fungus Beauveria bassiana.</title>
        <authorList>
            <person name="Valero Jimenez C.A."/>
            <person name="Zwaan B.J."/>
            <person name="Van Kan J.A."/>
            <person name="Takken W."/>
            <person name="Debets A.J."/>
            <person name="Schoustra S.E."/>
            <person name="Koenraadt C.J."/>
        </authorList>
    </citation>
    <scope>NUCLEOTIDE SEQUENCE [LARGE SCALE GENOMIC DNA]</scope>
    <source>
        <strain evidence="2 3">ARSEF 8028</strain>
    </source>
</reference>
<evidence type="ECO:0000313" key="3">
    <source>
        <dbReference type="Proteomes" id="UP000237441"/>
    </source>
</evidence>
<dbReference type="InterPro" id="IPR011009">
    <property type="entry name" value="Kinase-like_dom_sf"/>
</dbReference>
<gene>
    <name evidence="2" type="ORF">BB8028_0005g11500</name>
</gene>
<organism evidence="2 3">
    <name type="scientific">Beauveria bassiana</name>
    <name type="common">White muscardine disease fungus</name>
    <name type="synonym">Tritirachium shiotae</name>
    <dbReference type="NCBI Taxonomy" id="176275"/>
    <lineage>
        <taxon>Eukaryota</taxon>
        <taxon>Fungi</taxon>
        <taxon>Dikarya</taxon>
        <taxon>Ascomycota</taxon>
        <taxon>Pezizomycotina</taxon>
        <taxon>Sordariomycetes</taxon>
        <taxon>Hypocreomycetidae</taxon>
        <taxon>Hypocreales</taxon>
        <taxon>Cordycipitaceae</taxon>
        <taxon>Beauveria</taxon>
    </lineage>
</organism>
<dbReference type="Proteomes" id="UP000237441">
    <property type="component" value="Unassembled WGS sequence"/>
</dbReference>
<feature type="region of interest" description="Disordered" evidence="1">
    <location>
        <begin position="394"/>
        <end position="452"/>
    </location>
</feature>
<evidence type="ECO:0000313" key="2">
    <source>
        <dbReference type="EMBL" id="PQK15638.1"/>
    </source>
</evidence>
<dbReference type="PANTHER" id="PTHR37171:SF1">
    <property type="entry name" value="SERINE_THREONINE-PROTEIN KINASE YRZF-RELATED"/>
    <property type="match status" value="1"/>
</dbReference>
<dbReference type="InterPro" id="IPR052396">
    <property type="entry name" value="Meiotic_Drive_Suppr_Kinase"/>
</dbReference>
<name>A0A2S7YHJ9_BEABA</name>
<dbReference type="EMBL" id="JRHA01000005">
    <property type="protein sequence ID" value="PQK15638.1"/>
    <property type="molecule type" value="Genomic_DNA"/>
</dbReference>
<accession>A0A2S7YHJ9</accession>
<feature type="compositionally biased region" description="Basic and acidic residues" evidence="1">
    <location>
        <begin position="415"/>
        <end position="426"/>
    </location>
</feature>
<dbReference type="PANTHER" id="PTHR37171">
    <property type="entry name" value="SERINE/THREONINE-PROTEIN KINASE YRZF-RELATED"/>
    <property type="match status" value="1"/>
</dbReference>
<sequence length="683" mass="76232">MAKETDENKRLERLIRESESRCQESRPKTEEIESREEERRMNQRATLGEYLYNCHFGIYQKLGLASPSHCFTGLAPSVDGKYYPKWLRPWRAFTDGQRQEHFNDVMRINGERRLFHQESTTRDVGERFTRSKADCKSEIRYFEFVAVECPVQNILDPLWADERMRRKYQVTDLSVSSGIRNFHDLDDDFNHKLDQGVEWQVETGRGKQQPDGGGIRTDLDGNKSAAFVYDQQAPHKIAVDCLEAALAKETLFADVHKLAHAEQGIPDSKTQEAQEARVATALIQVFNYMFWYGVSYGYIVTSKCYVFLFHDRAEPLVLRWHLCVPDKAVTRATSRVQVDHDQVSHTAVAELASFCLLSLSSPALTGRLLQEAVDQAAPVLKKWKTEEYVDPLTGPELEVTDSSLAPFPRGTDGPCDDKDGRVEDQQCRSAVSTSLNRRETDSISKGSGDGPGGSALALTRPYCTQACLAGLKLARPLDSSCPNVLSHGVRGDGQHPITAHEFADLVTEQLQQDPYQGCEALLGQGKAGASGVLFKLELVQFGYTFVGKGSVSARPRRLEHESRVYQRLDKLQGEVVPVHMGLISFHPGYILPGGAYVVHMMLMSWAGEMATDATTSSLQSEIERSLHTLCQNGVGHGDERAANCLWNAERGCVMVIDFDCAILLQPPKHNSLISLKCSPPTAC</sequence>
<comment type="caution">
    <text evidence="2">The sequence shown here is derived from an EMBL/GenBank/DDBJ whole genome shotgun (WGS) entry which is preliminary data.</text>
</comment>
<proteinExistence type="predicted"/>
<dbReference type="OrthoDB" id="5152817at2759"/>
<protein>
    <submittedName>
        <fullName evidence="2">Uncharacterized protein</fullName>
    </submittedName>
</protein>